<keyword evidence="2" id="KW-1133">Transmembrane helix</keyword>
<organism evidence="3 4">
    <name type="scientific">Cannabis sativa</name>
    <name type="common">Hemp</name>
    <name type="synonym">Marijuana</name>
    <dbReference type="NCBI Taxonomy" id="3483"/>
    <lineage>
        <taxon>Eukaryota</taxon>
        <taxon>Viridiplantae</taxon>
        <taxon>Streptophyta</taxon>
        <taxon>Embryophyta</taxon>
        <taxon>Tracheophyta</taxon>
        <taxon>Spermatophyta</taxon>
        <taxon>Magnoliopsida</taxon>
        <taxon>eudicotyledons</taxon>
        <taxon>Gunneridae</taxon>
        <taxon>Pentapetalae</taxon>
        <taxon>rosids</taxon>
        <taxon>fabids</taxon>
        <taxon>Rosales</taxon>
        <taxon>Cannabaceae</taxon>
        <taxon>Cannabis</taxon>
    </lineage>
</organism>
<dbReference type="EnsemblPlants" id="evm.model.01.2596">
    <property type="protein sequence ID" value="cds.evm.model.01.2596"/>
    <property type="gene ID" value="evm.TU.01.2596"/>
</dbReference>
<feature type="transmembrane region" description="Helical" evidence="2">
    <location>
        <begin position="184"/>
        <end position="206"/>
    </location>
</feature>
<evidence type="ECO:0008006" key="5">
    <source>
        <dbReference type="Google" id="ProtNLM"/>
    </source>
</evidence>
<dbReference type="AlphaFoldDB" id="A0A803NLT7"/>
<name>A0A803NLT7_CANSA</name>
<protein>
    <recommendedName>
        <fullName evidence="5">DUF4283 domain-containing protein</fullName>
    </recommendedName>
</protein>
<dbReference type="PANTHER" id="PTHR31286:SF167">
    <property type="entry name" value="OS09G0268800 PROTEIN"/>
    <property type="match status" value="1"/>
</dbReference>
<keyword evidence="2" id="KW-0472">Membrane</keyword>
<accession>A0A803NLT7</accession>
<feature type="transmembrane region" description="Helical" evidence="2">
    <location>
        <begin position="149"/>
        <end position="172"/>
    </location>
</feature>
<reference evidence="3" key="1">
    <citation type="submission" date="2018-11" db="EMBL/GenBank/DDBJ databases">
        <authorList>
            <person name="Grassa J C."/>
        </authorList>
    </citation>
    <scope>NUCLEOTIDE SEQUENCE [LARGE SCALE GENOMIC DNA]</scope>
</reference>
<feature type="compositionally biased region" description="Low complexity" evidence="1">
    <location>
        <begin position="36"/>
        <end position="48"/>
    </location>
</feature>
<evidence type="ECO:0000313" key="4">
    <source>
        <dbReference type="Proteomes" id="UP000596661"/>
    </source>
</evidence>
<keyword evidence="2" id="KW-0812">Transmembrane</keyword>
<feature type="transmembrane region" description="Helical" evidence="2">
    <location>
        <begin position="376"/>
        <end position="395"/>
    </location>
</feature>
<dbReference type="Gramene" id="evm.model.01.2596">
    <property type="protein sequence ID" value="cds.evm.model.01.2596"/>
    <property type="gene ID" value="evm.TU.01.2596"/>
</dbReference>
<dbReference type="EMBL" id="UZAU01000077">
    <property type="status" value="NOT_ANNOTATED_CDS"/>
    <property type="molecule type" value="Genomic_DNA"/>
</dbReference>
<keyword evidence="4" id="KW-1185">Reference proteome</keyword>
<sequence>MNRGSSSFPACSHQLSAHFHTVKPMPSSRSLDHGGSDSSSTETQNSSTHLSHASRPPQQIPNHSSRIIIYSGLLPNPSSRTVLNETLTCIDFPLQFSLFTVKSLQRKWFFIEQFRYTFGLPIKFQPENCTFKGIWGNGNPLKSVDRKDLIPFAIFSSNTSFILVCKCVLSIANFKSSVQHLFSLLNAIEVTVTALFCPSAVSVYLFKVMFRRSFSLCDVAINTFPFIQSISNFWFLYVISRLYLYPALIPFCLTFHFWGPYRLSSLCSVLVSPHIIFQSYSVCLGVFFSTRNTRLLCKCYTLVSLLSITCVNPGSLSWYCLGFIFSAVVIPASPLLSSSSIYPCNPSVNYSLNHLPSTTSTKHLCYLTLIRSLLTLQTQICFFLLLVCYCTFSVYSMDDLTNSLSVALNLTETECTIQTLHDHTPTNTPKTETQHVPLFLVVKVHTVKSFNRKNFIEKMTKNWNHISRSPVVITERPHGLFLVEFGCDGDRRRVLLQQPWTYLNQAILMDIPNSLDVLNGDSLLKIPLWVQVFNTPFLKRSEELAALVSSSLGHMLELYKPSLRETWGPYFRLRVHV</sequence>
<evidence type="ECO:0000256" key="1">
    <source>
        <dbReference type="SAM" id="MobiDB-lite"/>
    </source>
</evidence>
<evidence type="ECO:0000256" key="2">
    <source>
        <dbReference type="SAM" id="Phobius"/>
    </source>
</evidence>
<feature type="transmembrane region" description="Helical" evidence="2">
    <location>
        <begin position="302"/>
        <end position="330"/>
    </location>
</feature>
<dbReference type="Proteomes" id="UP000596661">
    <property type="component" value="Chromosome 1"/>
</dbReference>
<dbReference type="PANTHER" id="PTHR31286">
    <property type="entry name" value="GLYCINE-RICH CELL WALL STRUCTURAL PROTEIN 1.8-LIKE"/>
    <property type="match status" value="1"/>
</dbReference>
<feature type="region of interest" description="Disordered" evidence="1">
    <location>
        <begin position="23"/>
        <end position="61"/>
    </location>
</feature>
<dbReference type="InterPro" id="IPR040256">
    <property type="entry name" value="At4g02000-like"/>
</dbReference>
<evidence type="ECO:0000313" key="3">
    <source>
        <dbReference type="EnsemblPlants" id="cds.evm.model.01.2596"/>
    </source>
</evidence>
<feature type="transmembrane region" description="Helical" evidence="2">
    <location>
        <begin position="234"/>
        <end position="258"/>
    </location>
</feature>
<reference evidence="3" key="2">
    <citation type="submission" date="2021-03" db="UniProtKB">
        <authorList>
            <consortium name="EnsemblPlants"/>
        </authorList>
    </citation>
    <scope>IDENTIFICATION</scope>
</reference>
<proteinExistence type="predicted"/>
<feature type="transmembrane region" description="Helical" evidence="2">
    <location>
        <begin position="270"/>
        <end position="290"/>
    </location>
</feature>